<dbReference type="RefSeq" id="WP_186085964.1">
    <property type="nucleotide sequence ID" value="NZ_BMDB01000002.1"/>
</dbReference>
<comment type="caution">
    <text evidence="3">The sequence shown here is derived from an EMBL/GenBank/DDBJ whole genome shotgun (WGS) entry which is preliminary data.</text>
</comment>
<organism evidence="3 4">
    <name type="scientific">Phocicoccus schoeneichii</name>
    <dbReference type="NCBI Taxonomy" id="1812261"/>
    <lineage>
        <taxon>Bacteria</taxon>
        <taxon>Bacillati</taxon>
        <taxon>Bacillota</taxon>
        <taxon>Bacilli</taxon>
        <taxon>Bacillales</taxon>
        <taxon>Salinicoccaceae</taxon>
        <taxon>Phocicoccus</taxon>
    </lineage>
</organism>
<protein>
    <recommendedName>
        <fullName evidence="5">Lipoprotein</fullName>
    </recommendedName>
</protein>
<feature type="compositionally biased region" description="Basic and acidic residues" evidence="1">
    <location>
        <begin position="170"/>
        <end position="211"/>
    </location>
</feature>
<feature type="chain" id="PRO_5039452784" description="Lipoprotein" evidence="2">
    <location>
        <begin position="23"/>
        <end position="317"/>
    </location>
</feature>
<dbReference type="AlphaFoldDB" id="A0A6V7R973"/>
<keyword evidence="4" id="KW-1185">Reference proteome</keyword>
<accession>A0A6V7R973</accession>
<sequence>MKYFLSMCLALTLVLVGCQNNAPQESEVTKEAPSIELNDETGKKLFVLPNYNNGDVTFSGTEFKKGMTRSEILDVYGKPNAKFKTADKTYEIYGNIGLNYDSDEIADVVYYMNDDLDNAVSVLGEPERTKESAGLHQYSYLLKDNTEDEIHLVMWSKDGKQIGPVTIETVAKDDKTSDKDSKDNDKDKNKDSEKDKKDKKKPEPKNEDERVEQFMESYVDKLVDYFNGDSEAVLSDIQAGSNAEKKVKENKKSGNFKNQESYDVRLIKYTYVNDDYNVTIERDYKHDKSDGKQTTTIDYKMKKVSDNTFKIVDYTEK</sequence>
<keyword evidence="2" id="KW-0732">Signal</keyword>
<name>A0A6V7R973_9BACL</name>
<evidence type="ECO:0000313" key="4">
    <source>
        <dbReference type="Proteomes" id="UP000521032"/>
    </source>
</evidence>
<gene>
    <name evidence="3" type="ORF">JEOSCH030_00613</name>
</gene>
<reference evidence="3 4" key="1">
    <citation type="submission" date="2020-07" db="EMBL/GenBank/DDBJ databases">
        <authorList>
            <person name="Criscuolo A."/>
        </authorList>
    </citation>
    <scope>NUCLEOTIDE SEQUENCE [LARGE SCALE GENOMIC DNA]</scope>
    <source>
        <strain evidence="4">CIP 111030</strain>
    </source>
</reference>
<dbReference type="PROSITE" id="PS51257">
    <property type="entry name" value="PROKAR_LIPOPROTEIN"/>
    <property type="match status" value="1"/>
</dbReference>
<dbReference type="Proteomes" id="UP000521032">
    <property type="component" value="Unassembled WGS sequence"/>
</dbReference>
<dbReference type="EMBL" id="CAJEWE010000007">
    <property type="protein sequence ID" value="CAD2074057.1"/>
    <property type="molecule type" value="Genomic_DNA"/>
</dbReference>
<proteinExistence type="predicted"/>
<feature type="region of interest" description="Disordered" evidence="1">
    <location>
        <begin position="168"/>
        <end position="211"/>
    </location>
</feature>
<evidence type="ECO:0000313" key="3">
    <source>
        <dbReference type="EMBL" id="CAD2074057.1"/>
    </source>
</evidence>
<evidence type="ECO:0008006" key="5">
    <source>
        <dbReference type="Google" id="ProtNLM"/>
    </source>
</evidence>
<evidence type="ECO:0000256" key="2">
    <source>
        <dbReference type="SAM" id="SignalP"/>
    </source>
</evidence>
<evidence type="ECO:0000256" key="1">
    <source>
        <dbReference type="SAM" id="MobiDB-lite"/>
    </source>
</evidence>
<feature type="signal peptide" evidence="2">
    <location>
        <begin position="1"/>
        <end position="22"/>
    </location>
</feature>